<proteinExistence type="predicted"/>
<name>A0A834MJ70_RHYFE</name>
<gene>
    <name evidence="2" type="ORF">GWI33_009530</name>
</gene>
<sequence length="236" mass="27074">MLDPDSLYIRNIYGSTQTSFRSFCQYWLSIPSRVNTPKVITHSFRSNRLISVSFVSISLSFLFPLKHESYQTDHPGESSNEAVEDPTCKSIPRRKINPTPCGENKKGATQFRSVASSTSRTLAGRRTLHRQWYKLIVSGAPGSKQCRRLSRGVFGMGIRTRTPREIGHASRPLMIRLRRRFVSRVSFWSGTLDCRIVFAQPDRLKRRNILRNRCALGVFDGWFNFIDTRMVVLGNI</sequence>
<reference evidence="2" key="1">
    <citation type="submission" date="2020-08" db="EMBL/GenBank/DDBJ databases">
        <title>Genome sequencing and assembly of the red palm weevil Rhynchophorus ferrugineus.</title>
        <authorList>
            <person name="Dias G.B."/>
            <person name="Bergman C.M."/>
            <person name="Manee M."/>
        </authorList>
    </citation>
    <scope>NUCLEOTIDE SEQUENCE</scope>
    <source>
        <strain evidence="2">AA-2017</strain>
        <tissue evidence="2">Whole larva</tissue>
    </source>
</reference>
<protein>
    <submittedName>
        <fullName evidence="2">Uncharacterized protein</fullName>
    </submittedName>
</protein>
<evidence type="ECO:0000313" key="2">
    <source>
        <dbReference type="EMBL" id="KAF7285853.1"/>
    </source>
</evidence>
<evidence type="ECO:0000256" key="1">
    <source>
        <dbReference type="SAM" id="MobiDB-lite"/>
    </source>
</evidence>
<keyword evidence="3" id="KW-1185">Reference proteome</keyword>
<comment type="caution">
    <text evidence="2">The sequence shown here is derived from an EMBL/GenBank/DDBJ whole genome shotgun (WGS) entry which is preliminary data.</text>
</comment>
<accession>A0A834MJ70</accession>
<feature type="region of interest" description="Disordered" evidence="1">
    <location>
        <begin position="71"/>
        <end position="106"/>
    </location>
</feature>
<dbReference type="EMBL" id="JAACXV010000042">
    <property type="protein sequence ID" value="KAF7285853.1"/>
    <property type="molecule type" value="Genomic_DNA"/>
</dbReference>
<dbReference type="Proteomes" id="UP000625711">
    <property type="component" value="Unassembled WGS sequence"/>
</dbReference>
<organism evidence="2 3">
    <name type="scientific">Rhynchophorus ferrugineus</name>
    <name type="common">Red palm weevil</name>
    <name type="synonym">Curculio ferrugineus</name>
    <dbReference type="NCBI Taxonomy" id="354439"/>
    <lineage>
        <taxon>Eukaryota</taxon>
        <taxon>Metazoa</taxon>
        <taxon>Ecdysozoa</taxon>
        <taxon>Arthropoda</taxon>
        <taxon>Hexapoda</taxon>
        <taxon>Insecta</taxon>
        <taxon>Pterygota</taxon>
        <taxon>Neoptera</taxon>
        <taxon>Endopterygota</taxon>
        <taxon>Coleoptera</taxon>
        <taxon>Polyphaga</taxon>
        <taxon>Cucujiformia</taxon>
        <taxon>Curculionidae</taxon>
        <taxon>Dryophthorinae</taxon>
        <taxon>Rhynchophorus</taxon>
    </lineage>
</organism>
<evidence type="ECO:0000313" key="3">
    <source>
        <dbReference type="Proteomes" id="UP000625711"/>
    </source>
</evidence>
<dbReference type="AlphaFoldDB" id="A0A834MJ70"/>